<organism evidence="2 3">
    <name type="scientific">Punica granatum</name>
    <name type="common">Pomegranate</name>
    <dbReference type="NCBI Taxonomy" id="22663"/>
    <lineage>
        <taxon>Eukaryota</taxon>
        <taxon>Viridiplantae</taxon>
        <taxon>Streptophyta</taxon>
        <taxon>Embryophyta</taxon>
        <taxon>Tracheophyta</taxon>
        <taxon>Spermatophyta</taxon>
        <taxon>Magnoliopsida</taxon>
        <taxon>eudicotyledons</taxon>
        <taxon>Gunneridae</taxon>
        <taxon>Pentapetalae</taxon>
        <taxon>rosids</taxon>
        <taxon>malvids</taxon>
        <taxon>Myrtales</taxon>
        <taxon>Lythraceae</taxon>
        <taxon>Punica</taxon>
    </lineage>
</organism>
<evidence type="ECO:0000313" key="3">
    <source>
        <dbReference type="Proteomes" id="UP000233551"/>
    </source>
</evidence>
<dbReference type="Proteomes" id="UP000233551">
    <property type="component" value="Unassembled WGS sequence"/>
</dbReference>
<reference evidence="2 3" key="1">
    <citation type="submission" date="2017-11" db="EMBL/GenBank/DDBJ databases">
        <title>De-novo sequencing of pomegranate (Punica granatum L.) genome.</title>
        <authorList>
            <person name="Akparov Z."/>
            <person name="Amiraslanov A."/>
            <person name="Hajiyeva S."/>
            <person name="Abbasov M."/>
            <person name="Kaur K."/>
            <person name="Hamwieh A."/>
            <person name="Solovyev V."/>
            <person name="Salamov A."/>
            <person name="Braich B."/>
            <person name="Kosarev P."/>
            <person name="Mahmoud A."/>
            <person name="Hajiyev E."/>
            <person name="Babayeva S."/>
            <person name="Izzatullayeva V."/>
            <person name="Mammadov A."/>
            <person name="Mammadov A."/>
            <person name="Sharifova S."/>
            <person name="Ojaghi J."/>
            <person name="Eynullazada K."/>
            <person name="Bayramov B."/>
            <person name="Abdulazimova A."/>
            <person name="Shahmuradov I."/>
        </authorList>
    </citation>
    <scope>NUCLEOTIDE SEQUENCE [LARGE SCALE GENOMIC DNA]</scope>
    <source>
        <strain evidence="3">cv. AG2017</strain>
        <tissue evidence="2">Leaf</tissue>
    </source>
</reference>
<feature type="compositionally biased region" description="Basic residues" evidence="1">
    <location>
        <begin position="88"/>
        <end position="99"/>
    </location>
</feature>
<name>A0A2I0JET4_PUNGR</name>
<dbReference type="EMBL" id="PGOL01001771">
    <property type="protein sequence ID" value="PKI54747.1"/>
    <property type="molecule type" value="Genomic_DNA"/>
</dbReference>
<keyword evidence="3" id="KW-1185">Reference proteome</keyword>
<sequence length="131" mass="14828">MSSYVVRRVRSSSRPHRFRGCLPPFPSLPLSAIPPLIIIDIRSLQLQPLTACAPHCPAELEEVSLKQKSCGSLIGVYSSMSSVSRSPSRSRSRSPVGRKIRSDRFSYRDAPYRRDSRRGFRFLVSYMLLLS</sequence>
<dbReference type="STRING" id="22663.A0A2I0JET4"/>
<accession>A0A2I0JET4</accession>
<proteinExistence type="predicted"/>
<comment type="caution">
    <text evidence="2">The sequence shown here is derived from an EMBL/GenBank/DDBJ whole genome shotgun (WGS) entry which is preliminary data.</text>
</comment>
<feature type="region of interest" description="Disordered" evidence="1">
    <location>
        <begin position="79"/>
        <end position="99"/>
    </location>
</feature>
<protein>
    <submittedName>
        <fullName evidence="2">Uncharacterized protein</fullName>
    </submittedName>
</protein>
<dbReference type="AlphaFoldDB" id="A0A2I0JET4"/>
<gene>
    <name evidence="2" type="ORF">CRG98_024849</name>
</gene>
<evidence type="ECO:0000256" key="1">
    <source>
        <dbReference type="SAM" id="MobiDB-lite"/>
    </source>
</evidence>
<evidence type="ECO:0000313" key="2">
    <source>
        <dbReference type="EMBL" id="PKI54747.1"/>
    </source>
</evidence>